<evidence type="ECO:0000313" key="3">
    <source>
        <dbReference type="Proteomes" id="UP000245829"/>
    </source>
</evidence>
<sequence length="350" mass="37359">MTPFSFFLITLLTATVTVLPPGDTAIENNTADLESDETLDVSPNVKTFGTETKTIGGIQVELTKEVKFNSSDGGHLTIKNKSLTSATVTIPDQTKVKAPNSWNGKIIPPKQTSTSGTTPAGFQTPVTSISVGSVDVILVFDKAITILLEGVTGQTAFKTPGSDIWNLISTCVGTYENPVDPPINGECSISNGINTKIVTFHFTEFTELSTIPASSSTPTASTSSSGSSGGSSGGGGKRSSSGAPSSSQGYAGSLLPETTHSEFSVFPNWFQTSLVTYWIENLITDNEFKNAMNYMLNKNIIKIDVGEKKDIPTLDLAPSIKQLFKLWSLDKLTDSTIIEIIVYYRTVGAW</sequence>
<dbReference type="OrthoDB" id="382035at2157"/>
<comment type="caution">
    <text evidence="2">The sequence shown here is derived from an EMBL/GenBank/DDBJ whole genome shotgun (WGS) entry which is preliminary data.</text>
</comment>
<dbReference type="EMBL" id="BGKI01000001">
    <property type="protein sequence ID" value="GBH33406.1"/>
    <property type="molecule type" value="Genomic_DNA"/>
</dbReference>
<feature type="compositionally biased region" description="Low complexity" evidence="1">
    <location>
        <begin position="238"/>
        <end position="251"/>
    </location>
</feature>
<feature type="region of interest" description="Disordered" evidence="1">
    <location>
        <begin position="99"/>
        <end position="118"/>
    </location>
</feature>
<keyword evidence="3" id="KW-1185">Reference proteome</keyword>
<feature type="region of interest" description="Disordered" evidence="1">
    <location>
        <begin position="212"/>
        <end position="251"/>
    </location>
</feature>
<feature type="compositionally biased region" description="Low complexity" evidence="1">
    <location>
        <begin position="212"/>
        <end position="226"/>
    </location>
</feature>
<dbReference type="AlphaFoldDB" id="A0A2S2KP30"/>
<reference evidence="2 3" key="1">
    <citation type="submission" date="2018-05" db="EMBL/GenBank/DDBJ databases">
        <title>genome sequencing of Nitrosopumilus sp. NM25.</title>
        <authorList>
            <person name="Mori K."/>
            <person name="Nakagawa T."/>
        </authorList>
    </citation>
    <scope>NUCLEOTIDE SEQUENCE [LARGE SCALE GENOMIC DNA]</scope>
    <source>
        <strain evidence="2 3">NM25</strain>
    </source>
</reference>
<protein>
    <submittedName>
        <fullName evidence="2">Uncharacterized protein</fullName>
    </submittedName>
</protein>
<evidence type="ECO:0000256" key="1">
    <source>
        <dbReference type="SAM" id="MobiDB-lite"/>
    </source>
</evidence>
<organism evidence="2 3">
    <name type="scientific">Nitrosopumilus zosterae</name>
    <dbReference type="NCBI Taxonomy" id="718286"/>
    <lineage>
        <taxon>Archaea</taxon>
        <taxon>Nitrososphaerota</taxon>
        <taxon>Nitrososphaeria</taxon>
        <taxon>Nitrosopumilales</taxon>
        <taxon>Nitrosopumilaceae</taxon>
        <taxon>Nitrosopumilus</taxon>
    </lineage>
</organism>
<name>A0A2S2KP30_9ARCH</name>
<accession>A0A2S2KP30</accession>
<feature type="compositionally biased region" description="Gly residues" evidence="1">
    <location>
        <begin position="227"/>
        <end position="237"/>
    </location>
</feature>
<dbReference type="RefSeq" id="WP_109876064.1">
    <property type="nucleotide sequence ID" value="NZ_AP026695.1"/>
</dbReference>
<dbReference type="GeneID" id="76209529"/>
<gene>
    <name evidence="2" type="ORF">NZNM25_01970</name>
</gene>
<evidence type="ECO:0000313" key="2">
    <source>
        <dbReference type="EMBL" id="GBH33406.1"/>
    </source>
</evidence>
<dbReference type="Proteomes" id="UP000245829">
    <property type="component" value="Unassembled WGS sequence"/>
</dbReference>
<proteinExistence type="predicted"/>